<accession>A0ABN2JIP9</accession>
<evidence type="ECO:0000313" key="2">
    <source>
        <dbReference type="Proteomes" id="UP001499947"/>
    </source>
</evidence>
<proteinExistence type="predicted"/>
<organism evidence="1 2">
    <name type="scientific">Streptomyces yatensis</name>
    <dbReference type="NCBI Taxonomy" id="155177"/>
    <lineage>
        <taxon>Bacteria</taxon>
        <taxon>Bacillati</taxon>
        <taxon>Actinomycetota</taxon>
        <taxon>Actinomycetes</taxon>
        <taxon>Kitasatosporales</taxon>
        <taxon>Streptomycetaceae</taxon>
        <taxon>Streptomyces</taxon>
        <taxon>Streptomyces violaceusniger group</taxon>
    </lineage>
</organism>
<evidence type="ECO:0000313" key="1">
    <source>
        <dbReference type="EMBL" id="GAA1728730.1"/>
    </source>
</evidence>
<dbReference type="Proteomes" id="UP001499947">
    <property type="component" value="Unassembled WGS sequence"/>
</dbReference>
<comment type="caution">
    <text evidence="1">The sequence shown here is derived from an EMBL/GenBank/DDBJ whole genome shotgun (WGS) entry which is preliminary data.</text>
</comment>
<protein>
    <submittedName>
        <fullName evidence="1">Uncharacterized protein</fullName>
    </submittedName>
</protein>
<reference evidence="1 2" key="1">
    <citation type="journal article" date="2019" name="Int. J. Syst. Evol. Microbiol.">
        <title>The Global Catalogue of Microorganisms (GCM) 10K type strain sequencing project: providing services to taxonomists for standard genome sequencing and annotation.</title>
        <authorList>
            <consortium name="The Broad Institute Genomics Platform"/>
            <consortium name="The Broad Institute Genome Sequencing Center for Infectious Disease"/>
            <person name="Wu L."/>
            <person name="Ma J."/>
        </authorList>
    </citation>
    <scope>NUCLEOTIDE SEQUENCE [LARGE SCALE GENOMIC DNA]</scope>
    <source>
        <strain evidence="1 2">JCM 13244</strain>
    </source>
</reference>
<keyword evidence="2" id="KW-1185">Reference proteome</keyword>
<gene>
    <name evidence="1" type="ORF">GCM10009680_82340</name>
</gene>
<dbReference type="EMBL" id="BAAALR010000122">
    <property type="protein sequence ID" value="GAA1728730.1"/>
    <property type="molecule type" value="Genomic_DNA"/>
</dbReference>
<sequence>MESKPGPSFSVIDALHVWEVAAFGVEPPPGTAESRHTCFASFSMTALTQAPTAEGTVDWPPSCALEPSPDEASESFDVSADGEALLLCEAEEDCELSEHAAMSGAAASNVAAAAQPMNLLPDSGRAMALCSLHVRALGLLPISRYDGQQSRTVHETL</sequence>
<name>A0ABN2JIP9_9ACTN</name>